<reference evidence="2 3" key="1">
    <citation type="submission" date="2019-07" db="EMBL/GenBank/DDBJ databases">
        <title>Whole genome shotgun sequence of Lactobacillus diolivorans NBRC 107869.</title>
        <authorList>
            <person name="Hosoyama A."/>
            <person name="Uohara A."/>
            <person name="Ohji S."/>
            <person name="Ichikawa N."/>
        </authorList>
    </citation>
    <scope>NUCLEOTIDE SEQUENCE [LARGE SCALE GENOMIC DNA]</scope>
    <source>
        <strain evidence="2 3">NBRC 107869</strain>
    </source>
</reference>
<organism evidence="2 3">
    <name type="scientific">Lentilactobacillus diolivorans</name>
    <dbReference type="NCBI Taxonomy" id="179838"/>
    <lineage>
        <taxon>Bacteria</taxon>
        <taxon>Bacillati</taxon>
        <taxon>Bacillota</taxon>
        <taxon>Bacilli</taxon>
        <taxon>Lactobacillales</taxon>
        <taxon>Lactobacillaceae</taxon>
        <taxon>Lentilactobacillus</taxon>
    </lineage>
</organism>
<comment type="caution">
    <text evidence="2">The sequence shown here is derived from an EMBL/GenBank/DDBJ whole genome shotgun (WGS) entry which is preliminary data.</text>
</comment>
<accession>A0ABQ0XHT0</accession>
<dbReference type="EMBL" id="BKAB01000006">
    <property type="protein sequence ID" value="GEP22935.1"/>
    <property type="molecule type" value="Genomic_DNA"/>
</dbReference>
<keyword evidence="3" id="KW-1185">Reference proteome</keyword>
<feature type="signal peptide" evidence="1">
    <location>
        <begin position="1"/>
        <end position="22"/>
    </location>
</feature>
<feature type="chain" id="PRO_5046376564" description="S-layer protein" evidence="1">
    <location>
        <begin position="23"/>
        <end position="725"/>
    </location>
</feature>
<evidence type="ECO:0000313" key="3">
    <source>
        <dbReference type="Proteomes" id="UP000321409"/>
    </source>
</evidence>
<evidence type="ECO:0008006" key="4">
    <source>
        <dbReference type="Google" id="ProtNLM"/>
    </source>
</evidence>
<dbReference type="RefSeq" id="WP_186825057.1">
    <property type="nucleotide sequence ID" value="NZ_BKAB01000006.1"/>
</dbReference>
<evidence type="ECO:0000313" key="2">
    <source>
        <dbReference type="EMBL" id="GEP22935.1"/>
    </source>
</evidence>
<keyword evidence="1" id="KW-0732">Signal</keyword>
<gene>
    <name evidence="2" type="ORF">LDI01_05280</name>
</gene>
<sequence length="725" mass="78790">MKFDLKRSLFLSMAALGFVAVAGTYTATNASAKTYAKVTSNRKMSTDPTTRNITFNGSNALYTKAGTLRGARIVARKGTLSALANSKSSSDNFRVYRIATTNRKSVYYKIVSFDRQYRGWIYGGKTQGAFNGGIQQFATFQSSNLTDAQKNSTYKFANTGVANDGKTVTYVQPAWTQYKVGRAIIDSSPYANATFKIDQVGTRTREGDQWVHIIATDNSNSQANGWILFSGLTQAQTPIADYAIRINLVDPSNNNAVVKSFDWQKSGATKGTPLGNQNNNNWSINSNDQRSIQSSIRNALNGTGFNLDTLTSSQLTALAQTKFGDSINLNVNKATNIADNAVRINIMDGNGNVVKSLDWNRNGATKGNNVGSQINGNWTLNNNDQQSIQNQINNTLSNSGYYLNLSNDQAAQIAQATFGGSVYLYANSNVIASQALRINLYSQSGRYIGYTDFTRSGATNGTNVGNYSNGTWNISDADANTILNQINNVLSANGYQTVGNTLTAAQRAQIAQGVFGGSISLTGYNSQTQNNYSTIVPNTSYTTNGNTLYKAMQQTTDSYANGPIIFPNVQDPTQNFNVSAQAVYENTNNARTNLVASLKASKDGTSLISNAQLAVMNSKILNSVKDNYYYKKPNTSLSFTTGPQGTPFSGSQLTNYITATGSDLATLNSPVYPVITRDPDATKITIEWHHFKYDYDQTNPQNGTNGYPVNAYWTNTDVKGETNTY</sequence>
<evidence type="ECO:0000256" key="1">
    <source>
        <dbReference type="SAM" id="SignalP"/>
    </source>
</evidence>
<name>A0ABQ0XHT0_9LACO</name>
<proteinExistence type="predicted"/>
<protein>
    <recommendedName>
        <fullName evidence="4">S-layer protein</fullName>
    </recommendedName>
</protein>
<dbReference type="Proteomes" id="UP000321409">
    <property type="component" value="Unassembled WGS sequence"/>
</dbReference>